<dbReference type="EMBL" id="CP035493">
    <property type="protein sequence ID" value="QAY71819.1"/>
    <property type="molecule type" value="Genomic_DNA"/>
</dbReference>
<dbReference type="AlphaFoldDB" id="A0A4P6FBX0"/>
<dbReference type="SUPFAM" id="SSF48230">
    <property type="entry name" value="Chondroitin AC/alginate lyase"/>
    <property type="match status" value="1"/>
</dbReference>
<evidence type="ECO:0000256" key="1">
    <source>
        <dbReference type="ARBA" id="ARBA00004196"/>
    </source>
</evidence>
<evidence type="ECO:0000313" key="5">
    <source>
        <dbReference type="Proteomes" id="UP000292118"/>
    </source>
</evidence>
<dbReference type="InterPro" id="IPR012480">
    <property type="entry name" value="Hepar_II_III_C"/>
</dbReference>
<gene>
    <name evidence="4" type="ORF">ET471_09650</name>
</gene>
<dbReference type="GO" id="GO:0030313">
    <property type="term" value="C:cell envelope"/>
    <property type="evidence" value="ECO:0007669"/>
    <property type="project" value="UniProtKB-SubCell"/>
</dbReference>
<sequence>MDAAPLARLLRAPDDALPVAPATDRAVWGPAGTADRVTVGGTADRVTVDDVAARARAERGTPWPLPRAATAVRRWRDGDRSEHEALVFARTRRVSRAVVAAAATAGTPDADAALDEAVDGLWQLCEQSSWCWPAHDDTFERHGAVVPTVTDPFLDLGAGEVAAQLAWADQLLGPLLDDRWPGVRARLRHETRVRVVDPFVTRRDWHWIGLDGDPHNWNPWIHGNVLAAALRLLDGPGEEALRAHVVALVVEGLDRYVAGLPADGAVDEGFHYWWNGAGRTLEALELLAHATAGRLDAATTVPALRETVAFPHRVHLGGPWHLNVADGPARGSADTAWAALHRAARHVGDRDAEAHAAAHRVPGAPVASEAEGLGRLLRTLTDAAWAAARPGASPLPRDVWLPSVQVRVARERTGAGDGLTLTVKGGHNGEHHNHLDVGSFVVASDGVPVLVDAGRPTYTAATFGPDRYTLWPLQSAWHNVPLVAGATQGVGRGFRATAVEPLLDGAAGGLALDLATAYPSPGLRAWRRAAVLTRGPRPRVEVRDAWELGADDVGAGGADPGAWPGTGPGSGSGSGTGTGSGPRTAVHLLAAGEVTLHDGGAVVVPLDGATPVRLAWPADVPASTTVRELDDPLLSAVWGGHLTRIELDVTGRRDVVVTVVAVPADVSADVSTDVPAGVDGDVRRVGQDAPAIAEESR</sequence>
<feature type="domain" description="Heparinase II/III-like C-terminal" evidence="3">
    <location>
        <begin position="416"/>
        <end position="500"/>
    </location>
</feature>
<dbReference type="InterPro" id="IPR008929">
    <property type="entry name" value="Chondroitin_lyas"/>
</dbReference>
<accession>A0A4P6FBX0</accession>
<dbReference type="Gene3D" id="1.50.10.100">
    <property type="entry name" value="Chondroitin AC/alginate lyase"/>
    <property type="match status" value="1"/>
</dbReference>
<dbReference type="Pfam" id="PF07940">
    <property type="entry name" value="Hepar_II_III_C"/>
    <property type="match status" value="1"/>
</dbReference>
<dbReference type="Proteomes" id="UP000292118">
    <property type="component" value="Chromosome"/>
</dbReference>
<evidence type="ECO:0000259" key="3">
    <source>
        <dbReference type="Pfam" id="PF07940"/>
    </source>
</evidence>
<protein>
    <recommendedName>
        <fullName evidence="3">Heparinase II/III-like C-terminal domain-containing protein</fullName>
    </recommendedName>
</protein>
<dbReference type="GO" id="GO:0016829">
    <property type="term" value="F:lyase activity"/>
    <property type="evidence" value="ECO:0007669"/>
    <property type="project" value="InterPro"/>
</dbReference>
<dbReference type="KEGG" id="xya:ET471_09650"/>
<name>A0A4P6FBX0_9MICO</name>
<proteinExistence type="predicted"/>
<feature type="compositionally biased region" description="Gly residues" evidence="2">
    <location>
        <begin position="554"/>
        <end position="580"/>
    </location>
</feature>
<keyword evidence="5" id="KW-1185">Reference proteome</keyword>
<evidence type="ECO:0000256" key="2">
    <source>
        <dbReference type="SAM" id="MobiDB-lite"/>
    </source>
</evidence>
<dbReference type="OrthoDB" id="9793856at2"/>
<comment type="subcellular location">
    <subcellularLocation>
        <location evidence="1">Cell envelope</location>
    </subcellularLocation>
</comment>
<feature type="region of interest" description="Disordered" evidence="2">
    <location>
        <begin position="551"/>
        <end position="583"/>
    </location>
</feature>
<dbReference type="Gene3D" id="2.70.98.70">
    <property type="match status" value="1"/>
</dbReference>
<reference evidence="4 5" key="1">
    <citation type="submission" date="2019-01" db="EMBL/GenBank/DDBJ databases">
        <title>Genome sequencing of strain FW10M-9.</title>
        <authorList>
            <person name="Heo J."/>
            <person name="Kim S.-J."/>
            <person name="Kim J.-S."/>
            <person name="Hong S.-B."/>
            <person name="Kwon S.-W."/>
        </authorList>
    </citation>
    <scope>NUCLEOTIDE SEQUENCE [LARGE SCALE GENOMIC DNA]</scope>
    <source>
        <strain evidence="4 5">FW10M-9</strain>
    </source>
</reference>
<evidence type="ECO:0000313" key="4">
    <source>
        <dbReference type="EMBL" id="QAY71819.1"/>
    </source>
</evidence>
<organism evidence="4 5">
    <name type="scientific">Xylanimonas protaetiae</name>
    <dbReference type="NCBI Taxonomy" id="2509457"/>
    <lineage>
        <taxon>Bacteria</taxon>
        <taxon>Bacillati</taxon>
        <taxon>Actinomycetota</taxon>
        <taxon>Actinomycetes</taxon>
        <taxon>Micrococcales</taxon>
        <taxon>Promicromonosporaceae</taxon>
        <taxon>Xylanimonas</taxon>
    </lineage>
</organism>